<dbReference type="InterPro" id="IPR050468">
    <property type="entry name" value="Cuticle_Struct_Prot"/>
</dbReference>
<organism evidence="4 5">
    <name type="scientific">Agrilus planipennis</name>
    <name type="common">Emerald ash borer</name>
    <name type="synonym">Agrilus marcopoli</name>
    <dbReference type="NCBI Taxonomy" id="224129"/>
    <lineage>
        <taxon>Eukaryota</taxon>
        <taxon>Metazoa</taxon>
        <taxon>Ecdysozoa</taxon>
        <taxon>Arthropoda</taxon>
        <taxon>Hexapoda</taxon>
        <taxon>Insecta</taxon>
        <taxon>Pterygota</taxon>
        <taxon>Neoptera</taxon>
        <taxon>Endopterygota</taxon>
        <taxon>Coleoptera</taxon>
        <taxon>Polyphaga</taxon>
        <taxon>Elateriformia</taxon>
        <taxon>Buprestoidea</taxon>
        <taxon>Buprestidae</taxon>
        <taxon>Agrilinae</taxon>
        <taxon>Agrilus</taxon>
    </lineage>
</organism>
<dbReference type="PROSITE" id="PS51155">
    <property type="entry name" value="CHIT_BIND_RR_2"/>
    <property type="match status" value="1"/>
</dbReference>
<dbReference type="OrthoDB" id="6761795at2759"/>
<accession>A0A7F5QVE8</accession>
<dbReference type="PANTHER" id="PTHR10380:SF173">
    <property type="entry name" value="CUTICULAR PROTEIN 47EF, ISOFORM C-RELATED"/>
    <property type="match status" value="1"/>
</dbReference>
<dbReference type="GO" id="GO:0062129">
    <property type="term" value="C:chitin-based extracellular matrix"/>
    <property type="evidence" value="ECO:0007669"/>
    <property type="project" value="TreeGrafter"/>
</dbReference>
<evidence type="ECO:0000256" key="1">
    <source>
        <dbReference type="ARBA" id="ARBA00022460"/>
    </source>
</evidence>
<dbReference type="GO" id="GO:0008010">
    <property type="term" value="F:structural constituent of chitin-based larval cuticle"/>
    <property type="evidence" value="ECO:0007669"/>
    <property type="project" value="TreeGrafter"/>
</dbReference>
<dbReference type="InterPro" id="IPR000618">
    <property type="entry name" value="Insect_cuticle"/>
</dbReference>
<sequence>MHFSLSVYTFSFILLQVYYVTMQIFPCAAQLDESKAEILKQDFESDGTGIYNFYYQTSNGIERNEEATYTNANGRGDHYVLTGFFSYRGPDGVDYKVKYTADKDGFHPEGDHFTVPPYTPWNIEYNENGEEIYSADFSNEGKIARLPKKLKEDTPEKAYLPAAENRRKRLI</sequence>
<evidence type="ECO:0000313" key="5">
    <source>
        <dbReference type="RefSeq" id="XP_025829041.1"/>
    </source>
</evidence>
<reference evidence="5" key="1">
    <citation type="submission" date="2025-08" db="UniProtKB">
        <authorList>
            <consortium name="RefSeq"/>
        </authorList>
    </citation>
    <scope>IDENTIFICATION</scope>
    <source>
        <tissue evidence="5">Entire body</tissue>
    </source>
</reference>
<dbReference type="PROSITE" id="PS00233">
    <property type="entry name" value="CHIT_BIND_RR_1"/>
    <property type="match status" value="1"/>
</dbReference>
<evidence type="ECO:0000313" key="4">
    <source>
        <dbReference type="Proteomes" id="UP000192223"/>
    </source>
</evidence>
<evidence type="ECO:0000256" key="3">
    <source>
        <dbReference type="SAM" id="SignalP"/>
    </source>
</evidence>
<feature type="chain" id="PRO_5028939198" evidence="3">
    <location>
        <begin position="30"/>
        <end position="171"/>
    </location>
</feature>
<dbReference type="PANTHER" id="PTHR10380">
    <property type="entry name" value="CUTICLE PROTEIN"/>
    <property type="match status" value="1"/>
</dbReference>
<dbReference type="PRINTS" id="PR00947">
    <property type="entry name" value="CUTICLE"/>
</dbReference>
<dbReference type="Proteomes" id="UP000192223">
    <property type="component" value="Unplaced"/>
</dbReference>
<dbReference type="InterPro" id="IPR031311">
    <property type="entry name" value="CHIT_BIND_RR_consensus"/>
</dbReference>
<dbReference type="GeneID" id="112904059"/>
<keyword evidence="1 2" id="KW-0193">Cuticle</keyword>
<gene>
    <name evidence="5" type="primary">LOC112904059</name>
</gene>
<keyword evidence="3" id="KW-0732">Signal</keyword>
<protein>
    <submittedName>
        <fullName evidence="5">Flexible cuticle protein 12-like isoform X1</fullName>
    </submittedName>
</protein>
<dbReference type="RefSeq" id="XP_025829041.1">
    <property type="nucleotide sequence ID" value="XM_025973256.1"/>
</dbReference>
<dbReference type="AlphaFoldDB" id="A0A7F5QVE8"/>
<evidence type="ECO:0000256" key="2">
    <source>
        <dbReference type="PROSITE-ProRule" id="PRU00497"/>
    </source>
</evidence>
<dbReference type="InParanoid" id="A0A7F5QVE8"/>
<dbReference type="Pfam" id="PF00379">
    <property type="entry name" value="Chitin_bind_4"/>
    <property type="match status" value="1"/>
</dbReference>
<keyword evidence="4" id="KW-1185">Reference proteome</keyword>
<proteinExistence type="predicted"/>
<feature type="signal peptide" evidence="3">
    <location>
        <begin position="1"/>
        <end position="29"/>
    </location>
</feature>
<name>A0A7F5QVE8_AGRPL</name>
<dbReference type="KEGG" id="apln:112904059"/>